<evidence type="ECO:0000313" key="3">
    <source>
        <dbReference type="EMBL" id="KAG6118471.1"/>
    </source>
</evidence>
<organism evidence="3 4">
    <name type="scientific">Claviceps humidiphila</name>
    <dbReference type="NCBI Taxonomy" id="1294629"/>
    <lineage>
        <taxon>Eukaryota</taxon>
        <taxon>Fungi</taxon>
        <taxon>Dikarya</taxon>
        <taxon>Ascomycota</taxon>
        <taxon>Pezizomycotina</taxon>
        <taxon>Sordariomycetes</taxon>
        <taxon>Hypocreomycetidae</taxon>
        <taxon>Hypocreales</taxon>
        <taxon>Clavicipitaceae</taxon>
        <taxon>Claviceps</taxon>
    </lineage>
</organism>
<dbReference type="EMBL" id="SRQM01000102">
    <property type="protein sequence ID" value="KAG6118471.1"/>
    <property type="molecule type" value="Genomic_DNA"/>
</dbReference>
<accession>A0A9P7Q224</accession>
<proteinExistence type="predicted"/>
<feature type="domain" description="Alpha/beta hydrolase fold-3" evidence="2">
    <location>
        <begin position="93"/>
        <end position="315"/>
    </location>
</feature>
<dbReference type="PANTHER" id="PTHR48081">
    <property type="entry name" value="AB HYDROLASE SUPERFAMILY PROTEIN C4A8.06C"/>
    <property type="match status" value="1"/>
</dbReference>
<dbReference type="GO" id="GO:0016787">
    <property type="term" value="F:hydrolase activity"/>
    <property type="evidence" value="ECO:0007669"/>
    <property type="project" value="UniProtKB-KW"/>
</dbReference>
<comment type="caution">
    <text evidence="3">The sequence shown here is derived from an EMBL/GenBank/DDBJ whole genome shotgun (WGS) entry which is preliminary data.</text>
</comment>
<evidence type="ECO:0000256" key="1">
    <source>
        <dbReference type="ARBA" id="ARBA00022801"/>
    </source>
</evidence>
<protein>
    <recommendedName>
        <fullName evidence="2">Alpha/beta hydrolase fold-3 domain-containing protein</fullName>
    </recommendedName>
</protein>
<keyword evidence="4" id="KW-1185">Reference proteome</keyword>
<dbReference type="InterPro" id="IPR029058">
    <property type="entry name" value="AB_hydrolase_fold"/>
</dbReference>
<dbReference type="SUPFAM" id="SSF53474">
    <property type="entry name" value="alpha/beta-Hydrolases"/>
    <property type="match status" value="1"/>
</dbReference>
<dbReference type="InterPro" id="IPR013094">
    <property type="entry name" value="AB_hydrolase_3"/>
</dbReference>
<evidence type="ECO:0000259" key="2">
    <source>
        <dbReference type="Pfam" id="PF07859"/>
    </source>
</evidence>
<dbReference type="PANTHER" id="PTHR48081:SF8">
    <property type="entry name" value="ALPHA_BETA HYDROLASE FOLD-3 DOMAIN-CONTAINING PROTEIN-RELATED"/>
    <property type="match status" value="1"/>
</dbReference>
<sequence length="354" mass="38697">MADFSRFGVVSDEWLAAEKTWTPPVLSQGLSFVELRKVMNKEREEASTQGMEAFKDLVRMQDHSIATRDGSVIEARSYRPVSAVDEDRLPVFLYLHGGGFLTGSLDTDDATCSQICTRASVVVLHVNYRHTPEHVYPTAWDDAEDGFAWLHQNIGLLGGHPDKVIVGGVSAGAQLTASLVLGKNMGKVLSEYPAIAGQVLMIPCLVHLDAYESQLAKLKDPALSSYKQCQDAPILPAKFVRVFFDLLQSVTPDPSDLRMSPGNASVEHVRGMPPTTFGVAGVDPLRDEALLYSELLAEAGVPTDTYVFEGVPHAFSRFPQLSQTKRWDAVLCRSVQWSLSRPKPGASVVKTEGP</sequence>
<gene>
    <name evidence="3" type="ORF">E4U13_000185</name>
</gene>
<dbReference type="Pfam" id="PF07859">
    <property type="entry name" value="Abhydrolase_3"/>
    <property type="match status" value="1"/>
</dbReference>
<evidence type="ECO:0000313" key="4">
    <source>
        <dbReference type="Proteomes" id="UP000732380"/>
    </source>
</evidence>
<name>A0A9P7Q224_9HYPO</name>
<dbReference type="Gene3D" id="3.40.50.1820">
    <property type="entry name" value="alpha/beta hydrolase"/>
    <property type="match status" value="1"/>
</dbReference>
<reference evidence="3 4" key="1">
    <citation type="journal article" date="2020" name="bioRxiv">
        <title>Whole genome comparisons of ergot fungi reveals the divergence and evolution of species within the genus Claviceps are the result of varying mechanisms driving genome evolution and host range expansion.</title>
        <authorList>
            <person name="Wyka S.A."/>
            <person name="Mondo S.J."/>
            <person name="Liu M."/>
            <person name="Dettman J."/>
            <person name="Nalam V."/>
            <person name="Broders K.D."/>
        </authorList>
    </citation>
    <scope>NUCLEOTIDE SEQUENCE [LARGE SCALE GENOMIC DNA]</scope>
    <source>
        <strain evidence="3 4">LM576</strain>
    </source>
</reference>
<dbReference type="AlphaFoldDB" id="A0A9P7Q224"/>
<keyword evidence="1" id="KW-0378">Hydrolase</keyword>
<dbReference type="InterPro" id="IPR050300">
    <property type="entry name" value="GDXG_lipolytic_enzyme"/>
</dbReference>
<dbReference type="Proteomes" id="UP000732380">
    <property type="component" value="Unassembled WGS sequence"/>
</dbReference>